<dbReference type="Gramene" id="Jr16_20140_p1">
    <property type="protein sequence ID" value="cds.Jr16_20140_p1"/>
    <property type="gene ID" value="Jr16_20140"/>
</dbReference>
<keyword evidence="2" id="KW-1185">Reference proteome</keyword>
<organism evidence="2 3">
    <name type="scientific">Juglans regia</name>
    <name type="common">English walnut</name>
    <dbReference type="NCBI Taxonomy" id="51240"/>
    <lineage>
        <taxon>Eukaryota</taxon>
        <taxon>Viridiplantae</taxon>
        <taxon>Streptophyta</taxon>
        <taxon>Embryophyta</taxon>
        <taxon>Tracheophyta</taxon>
        <taxon>Spermatophyta</taxon>
        <taxon>Magnoliopsida</taxon>
        <taxon>eudicotyledons</taxon>
        <taxon>Gunneridae</taxon>
        <taxon>Pentapetalae</taxon>
        <taxon>rosids</taxon>
        <taxon>fabids</taxon>
        <taxon>Fagales</taxon>
        <taxon>Juglandaceae</taxon>
        <taxon>Juglans</taxon>
    </lineage>
</organism>
<accession>A0A2I4FYY4</accession>
<dbReference type="FunCoup" id="A0A2I4FYY4">
    <property type="interactions" value="2233"/>
</dbReference>
<dbReference type="InterPro" id="IPR039905">
    <property type="entry name" value="CD2BP2/Lin1"/>
</dbReference>
<dbReference type="Pfam" id="PF17780">
    <property type="entry name" value="OCRE"/>
    <property type="match status" value="1"/>
</dbReference>
<reference evidence="3" key="1">
    <citation type="submission" date="2025-08" db="UniProtKB">
        <authorList>
            <consortium name="RefSeq"/>
        </authorList>
    </citation>
    <scope>IDENTIFICATION</scope>
    <source>
        <tissue evidence="3">Leaves</tissue>
    </source>
</reference>
<feature type="compositionally biased region" description="Low complexity" evidence="1">
    <location>
        <begin position="361"/>
        <end position="371"/>
    </location>
</feature>
<name>A0A2I4FYY4_JUGRE</name>
<evidence type="ECO:0000313" key="3">
    <source>
        <dbReference type="RefSeq" id="XP_018836854.2"/>
    </source>
</evidence>
<dbReference type="RefSeq" id="XP_018836854.2">
    <property type="nucleotide sequence ID" value="XM_018981309.2"/>
</dbReference>
<feature type="region of interest" description="Disordered" evidence="1">
    <location>
        <begin position="1"/>
        <end position="72"/>
    </location>
</feature>
<proteinExistence type="predicted"/>
<dbReference type="Proteomes" id="UP000235220">
    <property type="component" value="Chromosome 16"/>
</dbReference>
<dbReference type="PANTHER" id="PTHR13138">
    <property type="entry name" value="PROTEIN LIN1"/>
    <property type="match status" value="1"/>
</dbReference>
<feature type="region of interest" description="Disordered" evidence="1">
    <location>
        <begin position="336"/>
        <end position="371"/>
    </location>
</feature>
<dbReference type="GO" id="GO:0005682">
    <property type="term" value="C:U5 snRNP"/>
    <property type="evidence" value="ECO:0000318"/>
    <property type="project" value="GO_Central"/>
</dbReference>
<dbReference type="STRING" id="51240.A0A2I4FYY4"/>
<dbReference type="GeneID" id="109003247"/>
<dbReference type="PANTHER" id="PTHR13138:SF3">
    <property type="entry name" value="CD2 ANTIGEN CYTOPLASMIC TAIL-BINDING PROTEIN 2"/>
    <property type="match status" value="1"/>
</dbReference>
<evidence type="ECO:0000256" key="1">
    <source>
        <dbReference type="SAM" id="MobiDB-lite"/>
    </source>
</evidence>
<feature type="compositionally biased region" description="Basic and acidic residues" evidence="1">
    <location>
        <begin position="42"/>
        <end position="57"/>
    </location>
</feature>
<dbReference type="AlphaFoldDB" id="A0A2I4FYY4"/>
<sequence>MEGKSSRPNLKRSIYDVQDDADDDNKPPAQKRVRFPKGKKVKPGDEGVDRGQADEAPSKVPNPRLAAKERAKHRNQITAELFTEESRGIINDVTAAEVAYMDNENFVEDGIQMEPFNLDREREEGYFDADGNFVEYVNDTEIKDAWLDSVDVEPKYAGKGSIVASSEDYVDELSSEDVGKMKRRIVDLLEPGETVLQALRRLKGASNNRKEKMSAETKLVFDQLTEDAMKLMENGEYDVYHEKREVFEREAEGYERLAKARGEGTSISAGQGDSHYSNIEQGLLSDVTDPGVASKVLPDHVVDTLNPNAPTAETSSNDADAYDMFAEDDEHATAEPLFGGSNVVSEPNTDTANQPSADILNADSGSGSSNSDYAYDESSGYYYSSSLGYYYDPSTGLFCSAATGQWYSYNEETGTYDVHQVASNGN</sequence>
<evidence type="ECO:0000313" key="2">
    <source>
        <dbReference type="Proteomes" id="UP000235220"/>
    </source>
</evidence>
<feature type="compositionally biased region" description="Polar residues" evidence="1">
    <location>
        <begin position="342"/>
        <end position="356"/>
    </location>
</feature>
<protein>
    <submittedName>
        <fullName evidence="3">Uncharacterized protein LOC109003247 isoform X1</fullName>
    </submittedName>
</protein>
<feature type="compositionally biased region" description="Basic residues" evidence="1">
    <location>
        <begin position="29"/>
        <end position="41"/>
    </location>
</feature>
<dbReference type="OrthoDB" id="331341at2759"/>
<gene>
    <name evidence="3" type="primary">LOC109003247</name>
</gene>
<dbReference type="InterPro" id="IPR041591">
    <property type="entry name" value="OCRE"/>
</dbReference>